<dbReference type="STRING" id="360411.AC812_06455"/>
<gene>
    <name evidence="8" type="ORF">AC812_06455</name>
</gene>
<dbReference type="EMBL" id="LGHJ01000012">
    <property type="protein sequence ID" value="KPL76307.1"/>
    <property type="molecule type" value="Genomic_DNA"/>
</dbReference>
<name>A0A0P6XM87_9CHLR</name>
<dbReference type="Pfam" id="PF07195">
    <property type="entry name" value="FliD_C"/>
    <property type="match status" value="1"/>
</dbReference>
<feature type="domain" description="Flagellar hook-associated protein 2 N-terminal" evidence="6">
    <location>
        <begin position="16"/>
        <end position="115"/>
    </location>
</feature>
<dbReference type="InterPro" id="IPR003481">
    <property type="entry name" value="FliD_N"/>
</dbReference>
<evidence type="ECO:0000256" key="2">
    <source>
        <dbReference type="ARBA" id="ARBA00011255"/>
    </source>
</evidence>
<comment type="similarity">
    <text evidence="1 5">Belongs to the FliD family.</text>
</comment>
<proteinExistence type="inferred from homology"/>
<feature type="domain" description="Flagellar hook-associated protein 2 C-terminal" evidence="7">
    <location>
        <begin position="333"/>
        <end position="553"/>
    </location>
</feature>
<accession>A0A0P6XM87</accession>
<evidence type="ECO:0000259" key="7">
    <source>
        <dbReference type="Pfam" id="PF07195"/>
    </source>
</evidence>
<dbReference type="GO" id="GO:0007155">
    <property type="term" value="P:cell adhesion"/>
    <property type="evidence" value="ECO:0007669"/>
    <property type="project" value="InterPro"/>
</dbReference>
<sequence length="571" mass="61210">MSSNTISATNLDPTFRTIIQQTLEAERQPLKRLTARRDELQVQKGIYTDLGNLLNNLQSALRNLISSQPSYTLGGARSVKVTPSVAGSTVLAASAGSTAAAGQYEVSVTSLARAHRVRSDAVEYVNQALGLSGTFRLGGLASAQVSGVTTAEGILGFQTAATLDGKTALGSDTYFVETRQQDGVWQFRLVNSRGEAQSIRRADGSYTSEWQSAPTEAGWVDTGRGLQIEFNPAALQARSRSSGAASVTYTPQGVAITVSAGDSLADLALKINQAVYAEGNRVSASIVNNHLVLTHQRSGADILLQAADESGTVLESLGVLQGGAFKTVLQTPSDAVFTVNGLTVQRGRNDNLSDVIYGVSLSLSADAEGKAATLVIEDDLSADVKAVQSFLDQFNALQKYLADKTATVKNSDNTYTRGALVGDGMFRNLRFDLLRQFQASYATGQSFSRLEDIGLKLDGDLKAGISDRSALENALRSDRNAVKALLDAALGALDSRLNQFTGADGYVKKSQESVESQIELTRKAIDQMNERLAQREQTLIQQFAEMQTQMTLMLYTSQQMNSIYGNFFRSG</sequence>
<feature type="coiled-coil region" evidence="5">
    <location>
        <begin position="511"/>
        <end position="538"/>
    </location>
</feature>
<evidence type="ECO:0000256" key="3">
    <source>
        <dbReference type="ARBA" id="ARBA00023054"/>
    </source>
</evidence>
<dbReference type="Pfam" id="PF07196">
    <property type="entry name" value="Flagellin_IN"/>
    <property type="match status" value="1"/>
</dbReference>
<dbReference type="Pfam" id="PF02465">
    <property type="entry name" value="FliD_N"/>
    <property type="match status" value="1"/>
</dbReference>
<comment type="function">
    <text evidence="5">Required for morphogenesis and for the elongation of the flagellar filament by facilitating polymerization of the flagellin monomers at the tip of growing filament. Forms a capping structure, which prevents flagellin subunits (transported through the central channel of the flagellum) from leaking out without polymerization at the distal end.</text>
</comment>
<evidence type="ECO:0000256" key="1">
    <source>
        <dbReference type="ARBA" id="ARBA00009764"/>
    </source>
</evidence>
<evidence type="ECO:0000259" key="6">
    <source>
        <dbReference type="Pfam" id="PF02465"/>
    </source>
</evidence>
<dbReference type="InterPro" id="IPR010810">
    <property type="entry name" value="Flagellin_hook_IN_motif"/>
</dbReference>
<keyword evidence="4 5" id="KW-0975">Bacterial flagellum</keyword>
<comment type="subunit">
    <text evidence="2 5">Homopentamer.</text>
</comment>
<keyword evidence="5" id="KW-0964">Secreted</keyword>
<dbReference type="GO" id="GO:0009421">
    <property type="term" value="C:bacterial-type flagellum filament cap"/>
    <property type="evidence" value="ECO:0007669"/>
    <property type="project" value="InterPro"/>
</dbReference>
<evidence type="ECO:0000256" key="4">
    <source>
        <dbReference type="ARBA" id="ARBA00023143"/>
    </source>
</evidence>
<dbReference type="InterPro" id="IPR010809">
    <property type="entry name" value="FliD_C"/>
</dbReference>
<dbReference type="PANTHER" id="PTHR30288:SF0">
    <property type="entry name" value="FLAGELLAR HOOK-ASSOCIATED PROTEIN 2"/>
    <property type="match status" value="1"/>
</dbReference>
<protein>
    <recommendedName>
        <fullName evidence="5">Flagellar hook-associated protein 2</fullName>
        <shortName evidence="5">HAP2</shortName>
    </recommendedName>
    <alternativeName>
        <fullName evidence="5">Flagellar cap protein</fullName>
    </alternativeName>
</protein>
<dbReference type="RefSeq" id="WP_061919284.1">
    <property type="nucleotide sequence ID" value="NZ_DF967971.1"/>
</dbReference>
<comment type="caution">
    <text evidence="8">The sequence shown here is derived from an EMBL/GenBank/DDBJ whole genome shotgun (WGS) entry which is preliminary data.</text>
</comment>
<evidence type="ECO:0000313" key="8">
    <source>
        <dbReference type="EMBL" id="KPL76307.1"/>
    </source>
</evidence>
<dbReference type="AlphaFoldDB" id="A0A0P6XM87"/>
<reference evidence="8 9" key="1">
    <citation type="submission" date="2015-07" db="EMBL/GenBank/DDBJ databases">
        <title>Draft genome of Bellilinea caldifistulae DSM 17877.</title>
        <authorList>
            <person name="Hemp J."/>
            <person name="Ward L.M."/>
            <person name="Pace L.A."/>
            <person name="Fischer W.W."/>
        </authorList>
    </citation>
    <scope>NUCLEOTIDE SEQUENCE [LARGE SCALE GENOMIC DNA]</scope>
    <source>
        <strain evidence="8 9">GOMI-1</strain>
    </source>
</reference>
<evidence type="ECO:0000256" key="5">
    <source>
        <dbReference type="RuleBase" id="RU362066"/>
    </source>
</evidence>
<dbReference type="GO" id="GO:0005576">
    <property type="term" value="C:extracellular region"/>
    <property type="evidence" value="ECO:0007669"/>
    <property type="project" value="UniProtKB-SubCell"/>
</dbReference>
<evidence type="ECO:0000313" key="9">
    <source>
        <dbReference type="Proteomes" id="UP000050514"/>
    </source>
</evidence>
<dbReference type="InterPro" id="IPR040026">
    <property type="entry name" value="FliD"/>
</dbReference>
<organism evidence="8 9">
    <name type="scientific">Bellilinea caldifistulae</name>
    <dbReference type="NCBI Taxonomy" id="360411"/>
    <lineage>
        <taxon>Bacteria</taxon>
        <taxon>Bacillati</taxon>
        <taxon>Chloroflexota</taxon>
        <taxon>Anaerolineae</taxon>
        <taxon>Anaerolineales</taxon>
        <taxon>Anaerolineaceae</taxon>
        <taxon>Bellilinea</taxon>
    </lineage>
</organism>
<comment type="subcellular location">
    <subcellularLocation>
        <location evidence="5">Secreted</location>
    </subcellularLocation>
    <subcellularLocation>
        <location evidence="5">Bacterial flagellum</location>
    </subcellularLocation>
</comment>
<dbReference type="PANTHER" id="PTHR30288">
    <property type="entry name" value="FLAGELLAR CAP/ASSEMBLY PROTEIN FLID"/>
    <property type="match status" value="1"/>
</dbReference>
<dbReference type="GO" id="GO:0071973">
    <property type="term" value="P:bacterial-type flagellum-dependent cell motility"/>
    <property type="evidence" value="ECO:0007669"/>
    <property type="project" value="TreeGrafter"/>
</dbReference>
<keyword evidence="3 5" id="KW-0175">Coiled coil</keyword>
<dbReference type="GO" id="GO:0009424">
    <property type="term" value="C:bacterial-type flagellum hook"/>
    <property type="evidence" value="ECO:0007669"/>
    <property type="project" value="UniProtKB-UniRule"/>
</dbReference>
<keyword evidence="9" id="KW-1185">Reference proteome</keyword>
<dbReference type="Proteomes" id="UP000050514">
    <property type="component" value="Unassembled WGS sequence"/>
</dbReference>